<dbReference type="GO" id="GO:0031071">
    <property type="term" value="F:cysteine desulfurase activity"/>
    <property type="evidence" value="ECO:0007669"/>
    <property type="project" value="UniProtKB-EC"/>
</dbReference>
<dbReference type="Proteomes" id="UP000787322">
    <property type="component" value="Unassembled WGS sequence"/>
</dbReference>
<comment type="caution">
    <text evidence="5">The sequence shown here is derived from an EMBL/GenBank/DDBJ whole genome shotgun (WGS) entry which is preliminary data.</text>
</comment>
<dbReference type="InterPro" id="IPR015424">
    <property type="entry name" value="PyrdxlP-dep_Trfase"/>
</dbReference>
<evidence type="ECO:0000256" key="1">
    <source>
        <dbReference type="ARBA" id="ARBA00001933"/>
    </source>
</evidence>
<sequence length="199" mass="21308">MDYVYLDYAASAPMRQEALGAEKTYEASPIAGVNPNSLHSLGRQAARELDGARGVIARAVGGKFRTPDVVFCSGGTEGNNLSVLGMAEGIRNKDHKRNTVVFSAIEHDSILDLAPVLREKGFEVRIAQPNRQGKIEASTLEDLLDQSVALVSVMYANNETGVIQPVVDLAHAAHKVGALFHTDAVQAFGRIPLDVADVD</sequence>
<name>A0A9D5X4D4_9ACTN</name>
<organism evidence="5 6">
    <name type="scientific">Lancefieldella parvula</name>
    <dbReference type="NCBI Taxonomy" id="1382"/>
    <lineage>
        <taxon>Bacteria</taxon>
        <taxon>Bacillati</taxon>
        <taxon>Actinomycetota</taxon>
        <taxon>Coriobacteriia</taxon>
        <taxon>Coriobacteriales</taxon>
        <taxon>Atopobiaceae</taxon>
        <taxon>Lancefieldella</taxon>
    </lineage>
</organism>
<evidence type="ECO:0000313" key="6">
    <source>
        <dbReference type="Proteomes" id="UP000787322"/>
    </source>
</evidence>
<comment type="catalytic activity">
    <reaction evidence="3">
        <text>(sulfur carrier)-H + L-cysteine = (sulfur carrier)-SH + L-alanine</text>
        <dbReference type="Rhea" id="RHEA:43892"/>
        <dbReference type="Rhea" id="RHEA-COMP:14737"/>
        <dbReference type="Rhea" id="RHEA-COMP:14739"/>
        <dbReference type="ChEBI" id="CHEBI:29917"/>
        <dbReference type="ChEBI" id="CHEBI:35235"/>
        <dbReference type="ChEBI" id="CHEBI:57972"/>
        <dbReference type="ChEBI" id="CHEBI:64428"/>
        <dbReference type="EC" id="2.8.1.7"/>
    </reaction>
</comment>
<comment type="similarity">
    <text evidence="2">Belongs to the class-V pyridoxal-phosphate-dependent aminotransferase family. NifS/IscS subfamily.</text>
</comment>
<dbReference type="Gene3D" id="3.90.1150.10">
    <property type="entry name" value="Aspartate Aminotransferase, domain 1"/>
    <property type="match status" value="1"/>
</dbReference>
<dbReference type="InterPro" id="IPR015421">
    <property type="entry name" value="PyrdxlP-dep_Trfase_major"/>
</dbReference>
<dbReference type="Pfam" id="PF00266">
    <property type="entry name" value="Aminotran_5"/>
    <property type="match status" value="1"/>
</dbReference>
<dbReference type="SUPFAM" id="SSF53383">
    <property type="entry name" value="PLP-dependent transferases"/>
    <property type="match status" value="1"/>
</dbReference>
<evidence type="ECO:0000256" key="3">
    <source>
        <dbReference type="ARBA" id="ARBA00050776"/>
    </source>
</evidence>
<evidence type="ECO:0000313" key="5">
    <source>
        <dbReference type="EMBL" id="MBF4803280.1"/>
    </source>
</evidence>
<dbReference type="Gene3D" id="3.40.640.10">
    <property type="entry name" value="Type I PLP-dependent aspartate aminotransferase-like (Major domain)"/>
    <property type="match status" value="1"/>
</dbReference>
<dbReference type="InterPro" id="IPR015422">
    <property type="entry name" value="PyrdxlP-dep_Trfase_small"/>
</dbReference>
<dbReference type="EMBL" id="JABZGU010000154">
    <property type="protein sequence ID" value="MBF4803280.1"/>
    <property type="molecule type" value="Genomic_DNA"/>
</dbReference>
<reference evidence="5" key="1">
    <citation type="submission" date="2020-04" db="EMBL/GenBank/DDBJ databases">
        <title>Deep metagenomics examines the oral microbiome during advanced dental caries in children, revealing novel taxa and co-occurrences with host molecules.</title>
        <authorList>
            <person name="Baker J.L."/>
            <person name="Morton J.T."/>
            <person name="Dinis M."/>
            <person name="Alvarez R."/>
            <person name="Tran N.C."/>
            <person name="Knight R."/>
            <person name="Edlund A."/>
        </authorList>
    </citation>
    <scope>NUCLEOTIDE SEQUENCE</scope>
    <source>
        <strain evidence="5">JCVI_3_bin.11</strain>
    </source>
</reference>
<evidence type="ECO:0000259" key="4">
    <source>
        <dbReference type="Pfam" id="PF00266"/>
    </source>
</evidence>
<keyword evidence="5" id="KW-0032">Aminotransferase</keyword>
<dbReference type="InterPro" id="IPR000192">
    <property type="entry name" value="Aminotrans_V_dom"/>
</dbReference>
<feature type="non-terminal residue" evidence="5">
    <location>
        <position position="199"/>
    </location>
</feature>
<dbReference type="PANTHER" id="PTHR11601:SF34">
    <property type="entry name" value="CYSTEINE DESULFURASE"/>
    <property type="match status" value="1"/>
</dbReference>
<protein>
    <submittedName>
        <fullName evidence="5">Aminotransferase class V-fold PLP-dependent enzyme</fullName>
    </submittedName>
</protein>
<gene>
    <name evidence="5" type="ORF">HXK24_05635</name>
</gene>
<keyword evidence="5" id="KW-0808">Transferase</keyword>
<comment type="cofactor">
    <cofactor evidence="1">
        <name>pyridoxal 5'-phosphate</name>
        <dbReference type="ChEBI" id="CHEBI:597326"/>
    </cofactor>
</comment>
<evidence type="ECO:0000256" key="2">
    <source>
        <dbReference type="ARBA" id="ARBA00006490"/>
    </source>
</evidence>
<proteinExistence type="inferred from homology"/>
<dbReference type="PANTHER" id="PTHR11601">
    <property type="entry name" value="CYSTEINE DESULFURYLASE FAMILY MEMBER"/>
    <property type="match status" value="1"/>
</dbReference>
<dbReference type="AlphaFoldDB" id="A0A9D5X4D4"/>
<dbReference type="GO" id="GO:0008483">
    <property type="term" value="F:transaminase activity"/>
    <property type="evidence" value="ECO:0007669"/>
    <property type="project" value="UniProtKB-KW"/>
</dbReference>
<accession>A0A9D5X4D4</accession>
<feature type="domain" description="Aminotransferase class V" evidence="4">
    <location>
        <begin position="4"/>
        <end position="198"/>
    </location>
</feature>